<evidence type="ECO:0000256" key="2">
    <source>
        <dbReference type="SAM" id="MobiDB-lite"/>
    </source>
</evidence>
<dbReference type="Pfam" id="PF08811">
    <property type="entry name" value="DUF1800"/>
    <property type="match status" value="1"/>
</dbReference>
<reference evidence="3 4" key="1">
    <citation type="submission" date="2023-03" db="EMBL/GenBank/DDBJ databases">
        <authorList>
            <person name="Kaur S."/>
            <person name="Espinosa-Saiz D."/>
            <person name="Velazquez E."/>
            <person name="Menendez E."/>
            <person name="diCenzo G.C."/>
        </authorList>
    </citation>
    <scope>NUCLEOTIDE SEQUENCE [LARGE SCALE GENOMIC DNA]</scope>
    <source>
        <strain evidence="3 4">LMG 24692</strain>
    </source>
</reference>
<evidence type="ECO:0000313" key="3">
    <source>
        <dbReference type="EMBL" id="WEX89723.1"/>
    </source>
</evidence>
<evidence type="ECO:0000256" key="1">
    <source>
        <dbReference type="SAM" id="Coils"/>
    </source>
</evidence>
<gene>
    <name evidence="3" type="ORF">PZN02_005035</name>
</gene>
<keyword evidence="1" id="KW-0175">Coiled coil</keyword>
<accession>A0ABY8DHR3</accession>
<dbReference type="Proteomes" id="UP001229355">
    <property type="component" value="Chromosome 2"/>
</dbReference>
<proteinExistence type="predicted"/>
<sequence>MSLSFPTMAAIRFGYGFRPGEVPPQSKDQLLGQVASGARSAPSFLSDGIDGRHQQIADLQEELRELRQSGDEQARRDKRKAIQKRVLHGFQRDANARMMQAVLSPNGFYERLAAFWTDHFSTSANKSLPMRMIVPLYEAEAIRPHLGGSFRDLLRNATQHPAMLIYLDQAQSQGPDSPGGMKQKKGLNENLGRELLELHTLGAGSGYTQADVRAAAMVLTGLTIDRRDMDATFRPGISEPGEHRVLGVSYGGAKRSPKDYLALLDDLAVHPKTAEHISRKLAVHFVSDQPSSEMVVAMADAWKKTDGDLMAVYGAMLDHPAAWRDEGAKARQPFDYVVAGLRALNAGSGDGAVGEFMRAHQDGGDGGDATMAPKAMAGQGSAMGGDAGAMAPDPEDAAASKRRKALQTARALGQGALRRMGQPTWLPPSPAGFEENFSTWITGSQLAERLAWARRASAQFGKDEDPREFLKATLADAARDETIRIVAQAPNKISGLTLVLASPEFNRR</sequence>
<name>A0ABY8DHR3_9HYPH</name>
<feature type="region of interest" description="Disordered" evidence="2">
    <location>
        <begin position="363"/>
        <end position="404"/>
    </location>
</feature>
<dbReference type="RefSeq" id="WP_280661694.1">
    <property type="nucleotide sequence ID" value="NZ_CP120374.1"/>
</dbReference>
<feature type="coiled-coil region" evidence="1">
    <location>
        <begin position="49"/>
        <end position="76"/>
    </location>
</feature>
<dbReference type="EMBL" id="CP120374">
    <property type="protein sequence ID" value="WEX89723.1"/>
    <property type="molecule type" value="Genomic_DNA"/>
</dbReference>
<evidence type="ECO:0000313" key="4">
    <source>
        <dbReference type="Proteomes" id="UP001229355"/>
    </source>
</evidence>
<protein>
    <submittedName>
        <fullName evidence="3">DUF1800 domain-containing protein</fullName>
    </submittedName>
</protein>
<organism evidence="3 4">
    <name type="scientific">Sinorhizobium garamanticum</name>
    <dbReference type="NCBI Taxonomy" id="680247"/>
    <lineage>
        <taxon>Bacteria</taxon>
        <taxon>Pseudomonadati</taxon>
        <taxon>Pseudomonadota</taxon>
        <taxon>Alphaproteobacteria</taxon>
        <taxon>Hyphomicrobiales</taxon>
        <taxon>Rhizobiaceae</taxon>
        <taxon>Sinorhizobium/Ensifer group</taxon>
        <taxon>Sinorhizobium</taxon>
    </lineage>
</organism>
<keyword evidence="4" id="KW-1185">Reference proteome</keyword>
<dbReference type="InterPro" id="IPR014917">
    <property type="entry name" value="DUF1800"/>
</dbReference>